<dbReference type="AlphaFoldDB" id="A0AAI9U1R2"/>
<dbReference type="InterPro" id="IPR007568">
    <property type="entry name" value="RTA1"/>
</dbReference>
<evidence type="ECO:0000313" key="6">
    <source>
        <dbReference type="EMBL" id="KAK1449968.1"/>
    </source>
</evidence>
<feature type="transmembrane region" description="Helical" evidence="5">
    <location>
        <begin position="282"/>
        <end position="302"/>
    </location>
</feature>
<comment type="caution">
    <text evidence="6">The sequence shown here is derived from an EMBL/GenBank/DDBJ whole genome shotgun (WGS) entry which is preliminary data.</text>
</comment>
<dbReference type="EMBL" id="MLGG01000057">
    <property type="protein sequence ID" value="KAK1449968.1"/>
    <property type="molecule type" value="Genomic_DNA"/>
</dbReference>
<evidence type="ECO:0000256" key="1">
    <source>
        <dbReference type="ARBA" id="ARBA00004141"/>
    </source>
</evidence>
<feature type="transmembrane region" description="Helical" evidence="5">
    <location>
        <begin position="88"/>
        <end position="109"/>
    </location>
</feature>
<evidence type="ECO:0000256" key="4">
    <source>
        <dbReference type="ARBA" id="ARBA00023136"/>
    </source>
</evidence>
<feature type="transmembrane region" description="Helical" evidence="5">
    <location>
        <begin position="63"/>
        <end position="81"/>
    </location>
</feature>
<proteinExistence type="predicted"/>
<feature type="transmembrane region" description="Helical" evidence="5">
    <location>
        <begin position="167"/>
        <end position="187"/>
    </location>
</feature>
<dbReference type="GO" id="GO:0016020">
    <property type="term" value="C:membrane"/>
    <property type="evidence" value="ECO:0007669"/>
    <property type="project" value="UniProtKB-SubCell"/>
</dbReference>
<sequence length="330" mass="36745">MRFALPLWIAPKSLRLLSSYGLIISITTKGFQTMVNELDGPGPFGPVVNGTQIVFYHYRPNGGAGWAFLVIFALGALAHLGNMFWLRAWHFIPFILGGIGIIGEAFGYYGRAKAHENPIVAGPYILQNLLILGSPPLFAATIYMSLGRIMIALDLRRHAFVSPRLTAFFYVLIDVGCFVTQVFGAVMPASGTAEGIRMGKTLIMSGLAAQLGVITLFVLSCWHSHACARREANDLNATKAGIEWRKYYLMTYGIASLMFLRSLIRGIEYFQGENGYIMSHEIFLYLFDAVPMVAIMAMYLWIHPGRLVRDVGRVKSYTWPDEANIMLEGR</sequence>
<keyword evidence="7" id="KW-1185">Reference proteome</keyword>
<keyword evidence="4 5" id="KW-0472">Membrane</keyword>
<feature type="transmembrane region" description="Helical" evidence="5">
    <location>
        <begin position="207"/>
        <end position="226"/>
    </location>
</feature>
<dbReference type="Pfam" id="PF04479">
    <property type="entry name" value="RTA1"/>
    <property type="match status" value="1"/>
</dbReference>
<feature type="transmembrane region" description="Helical" evidence="5">
    <location>
        <begin position="247"/>
        <end position="267"/>
    </location>
</feature>
<protein>
    <submittedName>
        <fullName evidence="6">RTM1</fullName>
    </submittedName>
</protein>
<dbReference type="PANTHER" id="PTHR31465">
    <property type="entry name" value="PROTEIN RTA1-RELATED"/>
    <property type="match status" value="1"/>
</dbReference>
<evidence type="ECO:0000256" key="3">
    <source>
        <dbReference type="ARBA" id="ARBA00022989"/>
    </source>
</evidence>
<evidence type="ECO:0000256" key="5">
    <source>
        <dbReference type="SAM" id="Phobius"/>
    </source>
</evidence>
<name>A0AAI9U1R2_9PEZI</name>
<keyword evidence="3 5" id="KW-1133">Transmembrane helix</keyword>
<keyword evidence="2 5" id="KW-0812">Transmembrane</keyword>
<reference evidence="6 7" key="1">
    <citation type="submission" date="2016-10" db="EMBL/GenBank/DDBJ databases">
        <title>The genome sequence of Colletotrichum fioriniae PJ7.</title>
        <authorList>
            <person name="Baroncelli R."/>
        </authorList>
    </citation>
    <scope>NUCLEOTIDE SEQUENCE [LARGE SCALE GENOMIC DNA]</scope>
    <source>
        <strain evidence="6">Col 31</strain>
    </source>
</reference>
<gene>
    <name evidence="6" type="ORF">CMEL01_07304</name>
</gene>
<evidence type="ECO:0000313" key="7">
    <source>
        <dbReference type="Proteomes" id="UP001239795"/>
    </source>
</evidence>
<accession>A0AAI9U1R2</accession>
<comment type="subcellular location">
    <subcellularLocation>
        <location evidence="1">Membrane</location>
        <topology evidence="1">Multi-pass membrane protein</topology>
    </subcellularLocation>
</comment>
<evidence type="ECO:0000256" key="2">
    <source>
        <dbReference type="ARBA" id="ARBA00022692"/>
    </source>
</evidence>
<dbReference type="Proteomes" id="UP001239795">
    <property type="component" value="Unassembled WGS sequence"/>
</dbReference>
<feature type="transmembrane region" description="Helical" evidence="5">
    <location>
        <begin position="129"/>
        <end position="146"/>
    </location>
</feature>
<dbReference type="PANTHER" id="PTHR31465:SF17">
    <property type="entry name" value="DOMAIN PROTEIN, PUTATIVE (AFU_ORTHOLOGUE AFUA_5G09900)-RELATED"/>
    <property type="match status" value="1"/>
</dbReference>
<organism evidence="6 7">
    <name type="scientific">Colletotrichum melonis</name>
    <dbReference type="NCBI Taxonomy" id="1209925"/>
    <lineage>
        <taxon>Eukaryota</taxon>
        <taxon>Fungi</taxon>
        <taxon>Dikarya</taxon>
        <taxon>Ascomycota</taxon>
        <taxon>Pezizomycotina</taxon>
        <taxon>Sordariomycetes</taxon>
        <taxon>Hypocreomycetidae</taxon>
        <taxon>Glomerellales</taxon>
        <taxon>Glomerellaceae</taxon>
        <taxon>Colletotrichum</taxon>
        <taxon>Colletotrichum acutatum species complex</taxon>
    </lineage>
</organism>